<dbReference type="Pfam" id="PF00126">
    <property type="entry name" value="HTH_1"/>
    <property type="match status" value="1"/>
</dbReference>
<proteinExistence type="inferred from homology"/>
<keyword evidence="4" id="KW-0804">Transcription</keyword>
<dbReference type="FunFam" id="1.10.10.10:FF:000001">
    <property type="entry name" value="LysR family transcriptional regulator"/>
    <property type="match status" value="1"/>
</dbReference>
<reference evidence="7" key="1">
    <citation type="submission" date="2024-04" db="EMBL/GenBank/DDBJ databases">
        <title>Phylogenomic analyses of a clade within the roseobacter group suggest taxonomic reassignments of species of the genera Aestuariivita, Citreicella, Loktanella, Nautella, Pelagibaca, Ruegeria, Thalassobius, Thiobacimonas and Tropicibacter, and the proposal o.</title>
        <authorList>
            <person name="Jeon C.O."/>
        </authorList>
    </citation>
    <scope>NUCLEOTIDE SEQUENCE [LARGE SCALE GENOMIC DNA]</scope>
    <source>
        <strain evidence="7">SS1-5</strain>
    </source>
</reference>
<dbReference type="PANTHER" id="PTHR30537">
    <property type="entry name" value="HTH-TYPE TRANSCRIPTIONAL REGULATOR"/>
    <property type="match status" value="1"/>
</dbReference>
<evidence type="ECO:0000313" key="6">
    <source>
        <dbReference type="EMBL" id="WZU66855.1"/>
    </source>
</evidence>
<sequence>MQRNQLSDMTIFVEVARANGFRAAANNLKLGAGSVSEAIQRFEDRLGVRLFDRTTRKIALTTAGQKLYDRSLPAIQDLEFALRELNERQETVSGTLKLSAPRSSGPFFLDQLLCEYAARYPDVHVEVIYDDRKVDLVSSGVDAAIRFEHLLEADTHAIAVGPPQQLRVVGSAAYWARKGIPKTPDALVAHDGIYFAFGTADQIIPWKFWGKEGPYSVNPIRRMVVNDVNAMMQFARAGVGAAYVYTQAAEPFLASGELVSVLDGQIPDQPRHTINYLSKRHMPRRLRAFIDLAKRGS</sequence>
<evidence type="ECO:0000313" key="7">
    <source>
        <dbReference type="Proteomes" id="UP001470809"/>
    </source>
</evidence>
<gene>
    <name evidence="6" type="ORF">AABB31_17930</name>
</gene>
<dbReference type="RefSeq" id="WP_342076175.1">
    <property type="nucleotide sequence ID" value="NZ_CP151767.2"/>
</dbReference>
<organism evidence="6 7">
    <name type="scientific">Yoonia rhodophyticola</name>
    <dbReference type="NCBI Taxonomy" id="3137370"/>
    <lineage>
        <taxon>Bacteria</taxon>
        <taxon>Pseudomonadati</taxon>
        <taxon>Pseudomonadota</taxon>
        <taxon>Alphaproteobacteria</taxon>
        <taxon>Rhodobacterales</taxon>
        <taxon>Paracoccaceae</taxon>
        <taxon>Yoonia</taxon>
    </lineage>
</organism>
<dbReference type="SUPFAM" id="SSF53850">
    <property type="entry name" value="Periplasmic binding protein-like II"/>
    <property type="match status" value="1"/>
</dbReference>
<dbReference type="Pfam" id="PF03466">
    <property type="entry name" value="LysR_substrate"/>
    <property type="match status" value="1"/>
</dbReference>
<dbReference type="KEGG" id="yrh:AABB31_17930"/>
<reference evidence="6 7" key="2">
    <citation type="submission" date="2024-08" db="EMBL/GenBank/DDBJ databases">
        <title>Phylogenomic analyses of a clade within the roseobacter group suggest taxonomic reassignments of species of the genera Aestuariivita, Citreicella, Loktanella, Nautella, Pelagibaca, Ruegeria, Thalassobius, Thiobacimonas and Tropicibacter, and the proposal o.</title>
        <authorList>
            <person name="Jeon C.O."/>
        </authorList>
    </citation>
    <scope>NUCLEOTIDE SEQUENCE [LARGE SCALE GENOMIC DNA]</scope>
    <source>
        <strain evidence="6 7">SS1-5</strain>
    </source>
</reference>
<dbReference type="GO" id="GO:0003677">
    <property type="term" value="F:DNA binding"/>
    <property type="evidence" value="ECO:0007669"/>
    <property type="project" value="UniProtKB-KW"/>
</dbReference>
<evidence type="ECO:0000256" key="4">
    <source>
        <dbReference type="ARBA" id="ARBA00023163"/>
    </source>
</evidence>
<accession>A0AAN0NK26</accession>
<dbReference type="InterPro" id="IPR058163">
    <property type="entry name" value="LysR-type_TF_proteobact-type"/>
</dbReference>
<evidence type="ECO:0000256" key="1">
    <source>
        <dbReference type="ARBA" id="ARBA00009437"/>
    </source>
</evidence>
<dbReference type="PROSITE" id="PS50931">
    <property type="entry name" value="HTH_LYSR"/>
    <property type="match status" value="1"/>
</dbReference>
<dbReference type="InterPro" id="IPR000847">
    <property type="entry name" value="LysR_HTH_N"/>
</dbReference>
<evidence type="ECO:0000256" key="3">
    <source>
        <dbReference type="ARBA" id="ARBA00023125"/>
    </source>
</evidence>
<dbReference type="AlphaFoldDB" id="A0AAN0NK26"/>
<comment type="similarity">
    <text evidence="1">Belongs to the LysR transcriptional regulatory family.</text>
</comment>
<protein>
    <submittedName>
        <fullName evidence="6">LysR family transcriptional regulator</fullName>
    </submittedName>
</protein>
<dbReference type="InterPro" id="IPR036388">
    <property type="entry name" value="WH-like_DNA-bd_sf"/>
</dbReference>
<dbReference type="InterPro" id="IPR005119">
    <property type="entry name" value="LysR_subst-bd"/>
</dbReference>
<dbReference type="Gene3D" id="3.40.190.290">
    <property type="match status" value="1"/>
</dbReference>
<feature type="domain" description="HTH lysR-type" evidence="5">
    <location>
        <begin position="4"/>
        <end position="61"/>
    </location>
</feature>
<dbReference type="SUPFAM" id="SSF46785">
    <property type="entry name" value="Winged helix' DNA-binding domain"/>
    <property type="match status" value="1"/>
</dbReference>
<keyword evidence="2" id="KW-0805">Transcription regulation</keyword>
<name>A0AAN0NK26_9RHOB</name>
<dbReference type="PANTHER" id="PTHR30537:SF5">
    <property type="entry name" value="HTH-TYPE TRANSCRIPTIONAL ACTIVATOR TTDR-RELATED"/>
    <property type="match status" value="1"/>
</dbReference>
<evidence type="ECO:0000259" key="5">
    <source>
        <dbReference type="PROSITE" id="PS50931"/>
    </source>
</evidence>
<dbReference type="GO" id="GO:0003700">
    <property type="term" value="F:DNA-binding transcription factor activity"/>
    <property type="evidence" value="ECO:0007669"/>
    <property type="project" value="InterPro"/>
</dbReference>
<dbReference type="EMBL" id="CP151767">
    <property type="protein sequence ID" value="WZU66855.1"/>
    <property type="molecule type" value="Genomic_DNA"/>
</dbReference>
<keyword evidence="7" id="KW-1185">Reference proteome</keyword>
<dbReference type="Gene3D" id="1.10.10.10">
    <property type="entry name" value="Winged helix-like DNA-binding domain superfamily/Winged helix DNA-binding domain"/>
    <property type="match status" value="1"/>
</dbReference>
<keyword evidence="3" id="KW-0238">DNA-binding</keyword>
<evidence type="ECO:0000256" key="2">
    <source>
        <dbReference type="ARBA" id="ARBA00023015"/>
    </source>
</evidence>
<dbReference type="Proteomes" id="UP001470809">
    <property type="component" value="Chromosome"/>
</dbReference>
<dbReference type="InterPro" id="IPR036390">
    <property type="entry name" value="WH_DNA-bd_sf"/>
</dbReference>